<organism evidence="1 2">
    <name type="scientific">Pluteus cervinus</name>
    <dbReference type="NCBI Taxonomy" id="181527"/>
    <lineage>
        <taxon>Eukaryota</taxon>
        <taxon>Fungi</taxon>
        <taxon>Dikarya</taxon>
        <taxon>Basidiomycota</taxon>
        <taxon>Agaricomycotina</taxon>
        <taxon>Agaricomycetes</taxon>
        <taxon>Agaricomycetidae</taxon>
        <taxon>Agaricales</taxon>
        <taxon>Pluteineae</taxon>
        <taxon>Pluteaceae</taxon>
        <taxon>Pluteus</taxon>
    </lineage>
</organism>
<name>A0ACD3B921_9AGAR</name>
<dbReference type="Proteomes" id="UP000308600">
    <property type="component" value="Unassembled WGS sequence"/>
</dbReference>
<dbReference type="EMBL" id="ML208270">
    <property type="protein sequence ID" value="TFK74129.1"/>
    <property type="molecule type" value="Genomic_DNA"/>
</dbReference>
<accession>A0ACD3B921</accession>
<proteinExistence type="predicted"/>
<reference evidence="1 2" key="1">
    <citation type="journal article" date="2019" name="Nat. Ecol. Evol.">
        <title>Megaphylogeny resolves global patterns of mushroom evolution.</title>
        <authorList>
            <person name="Varga T."/>
            <person name="Krizsan K."/>
            <person name="Foldi C."/>
            <person name="Dima B."/>
            <person name="Sanchez-Garcia M."/>
            <person name="Sanchez-Ramirez S."/>
            <person name="Szollosi G.J."/>
            <person name="Szarkandi J.G."/>
            <person name="Papp V."/>
            <person name="Albert L."/>
            <person name="Andreopoulos W."/>
            <person name="Angelini C."/>
            <person name="Antonin V."/>
            <person name="Barry K.W."/>
            <person name="Bougher N.L."/>
            <person name="Buchanan P."/>
            <person name="Buyck B."/>
            <person name="Bense V."/>
            <person name="Catcheside P."/>
            <person name="Chovatia M."/>
            <person name="Cooper J."/>
            <person name="Damon W."/>
            <person name="Desjardin D."/>
            <person name="Finy P."/>
            <person name="Geml J."/>
            <person name="Haridas S."/>
            <person name="Hughes K."/>
            <person name="Justo A."/>
            <person name="Karasinski D."/>
            <person name="Kautmanova I."/>
            <person name="Kiss B."/>
            <person name="Kocsube S."/>
            <person name="Kotiranta H."/>
            <person name="LaButti K.M."/>
            <person name="Lechner B.E."/>
            <person name="Liimatainen K."/>
            <person name="Lipzen A."/>
            <person name="Lukacs Z."/>
            <person name="Mihaltcheva S."/>
            <person name="Morgado L.N."/>
            <person name="Niskanen T."/>
            <person name="Noordeloos M.E."/>
            <person name="Ohm R.A."/>
            <person name="Ortiz-Santana B."/>
            <person name="Ovrebo C."/>
            <person name="Racz N."/>
            <person name="Riley R."/>
            <person name="Savchenko A."/>
            <person name="Shiryaev A."/>
            <person name="Soop K."/>
            <person name="Spirin V."/>
            <person name="Szebenyi C."/>
            <person name="Tomsovsky M."/>
            <person name="Tulloss R.E."/>
            <person name="Uehling J."/>
            <person name="Grigoriev I.V."/>
            <person name="Vagvolgyi C."/>
            <person name="Papp T."/>
            <person name="Martin F.M."/>
            <person name="Miettinen O."/>
            <person name="Hibbett D.S."/>
            <person name="Nagy L.G."/>
        </authorList>
    </citation>
    <scope>NUCLEOTIDE SEQUENCE [LARGE SCALE GENOMIC DNA]</scope>
    <source>
        <strain evidence="1 2">NL-1719</strain>
    </source>
</reference>
<protein>
    <submittedName>
        <fullName evidence="1">Uncharacterized protein</fullName>
    </submittedName>
</protein>
<evidence type="ECO:0000313" key="2">
    <source>
        <dbReference type="Proteomes" id="UP000308600"/>
    </source>
</evidence>
<evidence type="ECO:0000313" key="1">
    <source>
        <dbReference type="EMBL" id="TFK74129.1"/>
    </source>
</evidence>
<gene>
    <name evidence="1" type="ORF">BDN72DRAFT_854270</name>
</gene>
<keyword evidence="2" id="KW-1185">Reference proteome</keyword>
<sequence>MVIRYNLPPPDSLEEITVQHAMPIVGSYVVFSIDVLATLESLDLHADPTTRKLAQEIRTHKYVAYVEQTLTIDVLSPWRALSLRPLHSAPPNPSSGGSSTLVDPDMYLPVLPSTSHPHSRRPLRPTKPLPWPHCYHHTTTPDMLIRVRGGIYADPTTATELPFRDRKRHKATIDMDGERIVKRMLRRRRSMGSTIRDENSLLTSIGPATANGSIAPGWWEDAGLLSGSVRGSRVVEPPLLLPRTTEAEAIIAGLAAGPGITITGPNNETNKLQDEDDEDDDERSVYTEQDHPISTQQNDVHTAELYSTYAKPGGGSDLLHLTAVSVSYDLSEVDEILDPKGFYQELDQLMRIAEEGKERRGSIIPLPLALALPDTDFTNEPLTPITRDHQDQGRAPDVLTTIDIISINIIPQTQTTTSQPSHSSPTSSA</sequence>